<feature type="non-terminal residue" evidence="2">
    <location>
        <position position="141"/>
    </location>
</feature>
<organism evidence="2 3">
    <name type="scientific">Colocasia esculenta</name>
    <name type="common">Wild taro</name>
    <name type="synonym">Arum esculentum</name>
    <dbReference type="NCBI Taxonomy" id="4460"/>
    <lineage>
        <taxon>Eukaryota</taxon>
        <taxon>Viridiplantae</taxon>
        <taxon>Streptophyta</taxon>
        <taxon>Embryophyta</taxon>
        <taxon>Tracheophyta</taxon>
        <taxon>Spermatophyta</taxon>
        <taxon>Magnoliopsida</taxon>
        <taxon>Liliopsida</taxon>
        <taxon>Araceae</taxon>
        <taxon>Aroideae</taxon>
        <taxon>Colocasieae</taxon>
        <taxon>Colocasia</taxon>
    </lineage>
</organism>
<keyword evidence="3" id="KW-1185">Reference proteome</keyword>
<gene>
    <name evidence="2" type="ORF">Taro_010302</name>
</gene>
<evidence type="ECO:0000313" key="2">
    <source>
        <dbReference type="EMBL" id="MQL77887.1"/>
    </source>
</evidence>
<feature type="compositionally biased region" description="Polar residues" evidence="1">
    <location>
        <begin position="1"/>
        <end position="24"/>
    </location>
</feature>
<dbReference type="OrthoDB" id="785636at2759"/>
<comment type="caution">
    <text evidence="2">The sequence shown here is derived from an EMBL/GenBank/DDBJ whole genome shotgun (WGS) entry which is preliminary data.</text>
</comment>
<dbReference type="PANTHER" id="PTHR37216:SF1">
    <property type="entry name" value="EXPRESSED PROTEIN"/>
    <property type="match status" value="1"/>
</dbReference>
<name>A0A843U791_COLES</name>
<dbReference type="AlphaFoldDB" id="A0A843U791"/>
<evidence type="ECO:0000313" key="3">
    <source>
        <dbReference type="Proteomes" id="UP000652761"/>
    </source>
</evidence>
<accession>A0A843U791</accession>
<sequence>MAADPSATNLIDQQTLIPQRNSPQEPIEMGQVMQKLTAKNVDPKKQQEELKRLITAYLDKNYDRFADEMKKYSNVQENDPELQNLFYHFVYETVEGINAACGAMQYKLPNFEEFKKIFELEHKDKTKELTKQEFQKIILKL</sequence>
<reference evidence="2" key="1">
    <citation type="submission" date="2017-07" db="EMBL/GenBank/DDBJ databases">
        <title>Taro Niue Genome Assembly and Annotation.</title>
        <authorList>
            <person name="Atibalentja N."/>
            <person name="Keating K."/>
            <person name="Fields C.J."/>
        </authorList>
    </citation>
    <scope>NUCLEOTIDE SEQUENCE</scope>
    <source>
        <strain evidence="2">Niue_2</strain>
        <tissue evidence="2">Leaf</tissue>
    </source>
</reference>
<dbReference type="PANTHER" id="PTHR37216">
    <property type="entry name" value="EXPRESSED PROTEIN"/>
    <property type="match status" value="1"/>
</dbReference>
<dbReference type="InterPro" id="IPR057196">
    <property type="entry name" value="DUF7874"/>
</dbReference>
<proteinExistence type="predicted"/>
<feature type="region of interest" description="Disordered" evidence="1">
    <location>
        <begin position="1"/>
        <end position="28"/>
    </location>
</feature>
<evidence type="ECO:0000256" key="1">
    <source>
        <dbReference type="SAM" id="MobiDB-lite"/>
    </source>
</evidence>
<evidence type="ECO:0008006" key="4">
    <source>
        <dbReference type="Google" id="ProtNLM"/>
    </source>
</evidence>
<protein>
    <recommendedName>
        <fullName evidence="4">EF-hand domain-containing protein</fullName>
    </recommendedName>
</protein>
<dbReference type="Proteomes" id="UP000652761">
    <property type="component" value="Unassembled WGS sequence"/>
</dbReference>
<dbReference type="Pfam" id="PF25284">
    <property type="entry name" value="DUF7874"/>
    <property type="match status" value="1"/>
</dbReference>
<dbReference type="EMBL" id="NMUH01000371">
    <property type="protein sequence ID" value="MQL77887.1"/>
    <property type="molecule type" value="Genomic_DNA"/>
</dbReference>